<dbReference type="Pfam" id="PF02661">
    <property type="entry name" value="Fic"/>
    <property type="match status" value="1"/>
</dbReference>
<dbReference type="GO" id="GO:0051302">
    <property type="term" value="P:regulation of cell division"/>
    <property type="evidence" value="ECO:0007669"/>
    <property type="project" value="TreeGrafter"/>
</dbReference>
<keyword evidence="4" id="KW-0067">ATP-binding</keyword>
<dbReference type="GO" id="GO:0070733">
    <property type="term" value="F:AMPylase activity"/>
    <property type="evidence" value="ECO:0007669"/>
    <property type="project" value="UniProtKB-EC"/>
</dbReference>
<evidence type="ECO:0000256" key="6">
    <source>
        <dbReference type="ARBA" id="ARBA00047939"/>
    </source>
</evidence>
<accession>A0A707ZQX0</accession>
<evidence type="ECO:0000256" key="3">
    <source>
        <dbReference type="ARBA" id="ARBA00022741"/>
    </source>
</evidence>
<feature type="domain" description="Fido" evidence="8">
    <location>
        <begin position="197"/>
        <end position="341"/>
    </location>
</feature>
<dbReference type="InterPro" id="IPR036597">
    <property type="entry name" value="Fido-like_dom_sf"/>
</dbReference>
<dbReference type="PANTHER" id="PTHR39560:SF1">
    <property type="entry name" value="PROTEIN ADENYLYLTRANSFERASE FIC-RELATED"/>
    <property type="match status" value="1"/>
</dbReference>
<protein>
    <recommendedName>
        <fullName evidence="5">protein adenylyltransferase</fullName>
        <ecNumber evidence="5">2.7.7.108</ecNumber>
    </recommendedName>
</protein>
<evidence type="ECO:0000256" key="1">
    <source>
        <dbReference type="ARBA" id="ARBA00022679"/>
    </source>
</evidence>
<comment type="catalytic activity">
    <reaction evidence="6">
        <text>L-threonyl-[protein] + ATP = 3-O-(5'-adenylyl)-L-threonyl-[protein] + diphosphate</text>
        <dbReference type="Rhea" id="RHEA:54292"/>
        <dbReference type="Rhea" id="RHEA-COMP:11060"/>
        <dbReference type="Rhea" id="RHEA-COMP:13847"/>
        <dbReference type="ChEBI" id="CHEBI:30013"/>
        <dbReference type="ChEBI" id="CHEBI:30616"/>
        <dbReference type="ChEBI" id="CHEBI:33019"/>
        <dbReference type="ChEBI" id="CHEBI:138113"/>
        <dbReference type="EC" id="2.7.7.108"/>
    </reaction>
</comment>
<dbReference type="InterPro" id="IPR003812">
    <property type="entry name" value="Fido"/>
</dbReference>
<evidence type="ECO:0000256" key="7">
    <source>
        <dbReference type="ARBA" id="ARBA00048696"/>
    </source>
</evidence>
<proteinExistence type="predicted"/>
<comment type="caution">
    <text evidence="9">The sequence shown here is derived from an EMBL/GenBank/DDBJ whole genome shotgun (WGS) entry which is preliminary data.</text>
</comment>
<sequence>MKHQKINIVKTNGEFSLSLLSFDIVHIKKTQEHKRSINYYWNTRTKEVICGSGTLRNRQSIPSVAHLFHYKKSTCDLSREEIQLGDSVCVLFNTTAALFIFGSIAGIDKLKKGTYFHILPHDKDFPFQRNQVIKVKHQKNNIFLLKDGKNERYEYMATKNLAYAKYQYQVDFAEIVISYINSTQLIINYASDKHKAINEKTLLECHKALFGHIYDWAGEYRNDAVVVGDKERPTMDHNDVKKSLRASLRACTKKELVKIRSKEQLVNKLTTLHAELAWIHPFQDGNGRSIRLFLQIVAATMGYEFDMEKLDGNVKNKRAYHYAVRRAIHNNKTNLIALISRAIKEL</sequence>
<evidence type="ECO:0000256" key="4">
    <source>
        <dbReference type="ARBA" id="ARBA00022840"/>
    </source>
</evidence>
<comment type="catalytic activity">
    <reaction evidence="7">
        <text>L-tyrosyl-[protein] + ATP = O-(5'-adenylyl)-L-tyrosyl-[protein] + diphosphate</text>
        <dbReference type="Rhea" id="RHEA:54288"/>
        <dbReference type="Rhea" id="RHEA-COMP:10136"/>
        <dbReference type="Rhea" id="RHEA-COMP:13846"/>
        <dbReference type="ChEBI" id="CHEBI:30616"/>
        <dbReference type="ChEBI" id="CHEBI:33019"/>
        <dbReference type="ChEBI" id="CHEBI:46858"/>
        <dbReference type="ChEBI" id="CHEBI:83624"/>
        <dbReference type="EC" id="2.7.7.108"/>
    </reaction>
</comment>
<evidence type="ECO:0000259" key="8">
    <source>
        <dbReference type="PROSITE" id="PS51459"/>
    </source>
</evidence>
<dbReference type="GO" id="GO:0005524">
    <property type="term" value="F:ATP binding"/>
    <property type="evidence" value="ECO:0007669"/>
    <property type="project" value="UniProtKB-KW"/>
</dbReference>
<keyword evidence="1" id="KW-0808">Transferase</keyword>
<evidence type="ECO:0000256" key="5">
    <source>
        <dbReference type="ARBA" id="ARBA00034531"/>
    </source>
</evidence>
<evidence type="ECO:0000313" key="9">
    <source>
        <dbReference type="EMBL" id="HAD0281882.1"/>
    </source>
</evidence>
<dbReference type="EC" id="2.7.7.108" evidence="5"/>
<dbReference type="EMBL" id="DAANKU010000005">
    <property type="protein sequence ID" value="HAD0281882.1"/>
    <property type="molecule type" value="Genomic_DNA"/>
</dbReference>
<reference evidence="9" key="2">
    <citation type="submission" date="2019-08" db="EMBL/GenBank/DDBJ databases">
        <authorList>
            <consortium name="NCBI Pathogen Detection Project"/>
        </authorList>
    </citation>
    <scope>NUCLEOTIDE SEQUENCE</scope>
    <source>
        <strain evidence="9">M2815013</strain>
    </source>
</reference>
<name>A0A707ZQX0_SALTM</name>
<dbReference type="Gene3D" id="1.10.3290.10">
    <property type="entry name" value="Fido-like domain"/>
    <property type="match status" value="1"/>
</dbReference>
<dbReference type="PANTHER" id="PTHR39560">
    <property type="entry name" value="PROTEIN ADENYLYLTRANSFERASE FIC-RELATED"/>
    <property type="match status" value="1"/>
</dbReference>
<keyword evidence="3" id="KW-0547">Nucleotide-binding</keyword>
<keyword evidence="2" id="KW-0548">Nucleotidyltransferase</keyword>
<dbReference type="AlphaFoldDB" id="A0A707ZQX0"/>
<dbReference type="PROSITE" id="PS51459">
    <property type="entry name" value="FIDO"/>
    <property type="match status" value="1"/>
</dbReference>
<evidence type="ECO:0000256" key="2">
    <source>
        <dbReference type="ARBA" id="ARBA00022695"/>
    </source>
</evidence>
<gene>
    <name evidence="9" type="ORF">G0M33_03975</name>
</gene>
<dbReference type="SUPFAM" id="SSF140931">
    <property type="entry name" value="Fic-like"/>
    <property type="match status" value="1"/>
</dbReference>
<organism evidence="9">
    <name type="scientific">Salmonella typhimurium</name>
    <dbReference type="NCBI Taxonomy" id="90371"/>
    <lineage>
        <taxon>Bacteria</taxon>
        <taxon>Pseudomonadati</taxon>
        <taxon>Pseudomonadota</taxon>
        <taxon>Gammaproteobacteria</taxon>
        <taxon>Enterobacterales</taxon>
        <taxon>Enterobacteriaceae</taxon>
        <taxon>Salmonella</taxon>
    </lineage>
</organism>
<reference evidence="9" key="1">
    <citation type="journal article" date="2018" name="Genome Biol.">
        <title>SKESA: strategic k-mer extension for scrupulous assemblies.</title>
        <authorList>
            <person name="Souvorov A."/>
            <person name="Agarwala R."/>
            <person name="Lipman D.J."/>
        </authorList>
    </citation>
    <scope>NUCLEOTIDE SEQUENCE</scope>
    <source>
        <strain evidence="9">M2815013</strain>
    </source>
</reference>